<dbReference type="KEGG" id="btab:109030612"/>
<comment type="similarity">
    <text evidence="2">Belongs to the ESF2/ABP1 family.</text>
</comment>
<dbReference type="CDD" id="cd12263">
    <property type="entry name" value="RRM_ABT1_like"/>
    <property type="match status" value="1"/>
</dbReference>
<evidence type="ECO:0000313" key="8">
    <source>
        <dbReference type="EMBL" id="CAH0387403.1"/>
    </source>
</evidence>
<evidence type="ECO:0000313" key="9">
    <source>
        <dbReference type="Proteomes" id="UP001152759"/>
    </source>
</evidence>
<dbReference type="Gene3D" id="3.30.70.330">
    <property type="match status" value="1"/>
</dbReference>
<name>A0A9P0AA40_BEMTA</name>
<dbReference type="PANTHER" id="PTHR12311">
    <property type="entry name" value="ACTIVATOR OF BASAL TRANSCRIPTION 1"/>
    <property type="match status" value="1"/>
</dbReference>
<proteinExistence type="inferred from homology"/>
<sequence>MEKDEDAPVKRRSKGIVYLSTIPKYMTVTKLRELLEVYGKIGRIFLQPAKNPHSKKKKPSKHFEEGWVEFLRKRHAKQVAAHLNNKLIGGRKRSKFYDCMWNIKYLPRFKWVHLCERLAYERAVQKQKQRLVVAQAKREATSFALNVDRSERLNKKKSKKQTAPAKEIEYKQRKTEGEILDSKKKKTKSKPKPETEDRKEFIKNLFS</sequence>
<accession>A0A9P0AA40</accession>
<evidence type="ECO:0000256" key="6">
    <source>
        <dbReference type="SAM" id="MobiDB-lite"/>
    </source>
</evidence>
<dbReference type="SUPFAM" id="SSF54928">
    <property type="entry name" value="RNA-binding domain, RBD"/>
    <property type="match status" value="1"/>
</dbReference>
<dbReference type="GO" id="GO:0000480">
    <property type="term" value="P:endonucleolytic cleavage in 5'-ETS of tricistronic rRNA transcript (SSU-rRNA, 5.8S rRNA, LSU-rRNA)"/>
    <property type="evidence" value="ECO:0007669"/>
    <property type="project" value="TreeGrafter"/>
</dbReference>
<comment type="subcellular location">
    <subcellularLocation>
        <location evidence="1">Nucleus</location>
        <location evidence="1">Nucleolus</location>
    </subcellularLocation>
</comment>
<dbReference type="GO" id="GO:0000472">
    <property type="term" value="P:endonucleolytic cleavage to generate mature 5'-end of SSU-rRNA from (SSU-rRNA, 5.8S rRNA, LSU-rRNA)"/>
    <property type="evidence" value="ECO:0007669"/>
    <property type="project" value="TreeGrafter"/>
</dbReference>
<dbReference type="InterPro" id="IPR012677">
    <property type="entry name" value="Nucleotide-bd_a/b_plait_sf"/>
</dbReference>
<dbReference type="GO" id="GO:0000447">
    <property type="term" value="P:endonucleolytic cleavage in ITS1 to separate SSU-rRNA from 5.8S rRNA and LSU-rRNA from tricistronic rRNA transcript (SSU-rRNA, 5.8S rRNA, LSU-rRNA)"/>
    <property type="evidence" value="ECO:0007669"/>
    <property type="project" value="TreeGrafter"/>
</dbReference>
<dbReference type="GO" id="GO:0005730">
    <property type="term" value="C:nucleolus"/>
    <property type="evidence" value="ECO:0007669"/>
    <property type="project" value="UniProtKB-SubCell"/>
</dbReference>
<keyword evidence="5" id="KW-0539">Nucleus</keyword>
<dbReference type="InterPro" id="IPR035979">
    <property type="entry name" value="RBD_domain_sf"/>
</dbReference>
<evidence type="ECO:0000256" key="2">
    <source>
        <dbReference type="ARBA" id="ARBA00005819"/>
    </source>
</evidence>
<feature type="domain" description="RRM" evidence="7">
    <location>
        <begin position="17"/>
        <end position="92"/>
    </location>
</feature>
<feature type="compositionally biased region" description="Basic and acidic residues" evidence="6">
    <location>
        <begin position="191"/>
        <end position="207"/>
    </location>
</feature>
<evidence type="ECO:0000256" key="5">
    <source>
        <dbReference type="ARBA" id="ARBA00023242"/>
    </source>
</evidence>
<dbReference type="EMBL" id="OU963864">
    <property type="protein sequence ID" value="CAH0387403.1"/>
    <property type="molecule type" value="Genomic_DNA"/>
</dbReference>
<evidence type="ECO:0000256" key="4">
    <source>
        <dbReference type="ARBA" id="ARBA00022884"/>
    </source>
</evidence>
<evidence type="ECO:0000256" key="1">
    <source>
        <dbReference type="ARBA" id="ARBA00004604"/>
    </source>
</evidence>
<protein>
    <recommendedName>
        <fullName evidence="3">Activator of basal transcription 1</fullName>
    </recommendedName>
</protein>
<dbReference type="Pfam" id="PF00076">
    <property type="entry name" value="RRM_1"/>
    <property type="match status" value="1"/>
</dbReference>
<dbReference type="OrthoDB" id="287393at2759"/>
<evidence type="ECO:0000259" key="7">
    <source>
        <dbReference type="Pfam" id="PF00076"/>
    </source>
</evidence>
<dbReference type="Proteomes" id="UP001152759">
    <property type="component" value="Chromosome 3"/>
</dbReference>
<keyword evidence="9" id="KW-1185">Reference proteome</keyword>
<dbReference type="AlphaFoldDB" id="A0A9P0AA40"/>
<organism evidence="8 9">
    <name type="scientific">Bemisia tabaci</name>
    <name type="common">Sweetpotato whitefly</name>
    <name type="synonym">Aleurodes tabaci</name>
    <dbReference type="NCBI Taxonomy" id="7038"/>
    <lineage>
        <taxon>Eukaryota</taxon>
        <taxon>Metazoa</taxon>
        <taxon>Ecdysozoa</taxon>
        <taxon>Arthropoda</taxon>
        <taxon>Hexapoda</taxon>
        <taxon>Insecta</taxon>
        <taxon>Pterygota</taxon>
        <taxon>Neoptera</taxon>
        <taxon>Paraneoptera</taxon>
        <taxon>Hemiptera</taxon>
        <taxon>Sternorrhyncha</taxon>
        <taxon>Aleyrodoidea</taxon>
        <taxon>Aleyrodidae</taxon>
        <taxon>Aleyrodinae</taxon>
        <taxon>Bemisia</taxon>
    </lineage>
</organism>
<evidence type="ECO:0000256" key="3">
    <source>
        <dbReference type="ARBA" id="ARBA00020737"/>
    </source>
</evidence>
<dbReference type="PANTHER" id="PTHR12311:SF7">
    <property type="entry name" value="ACTIVATOR OF BASAL TRANSCRIPTION 1"/>
    <property type="match status" value="1"/>
</dbReference>
<reference evidence="8" key="1">
    <citation type="submission" date="2021-12" db="EMBL/GenBank/DDBJ databases">
        <authorList>
            <person name="King R."/>
        </authorList>
    </citation>
    <scope>NUCLEOTIDE SEQUENCE</scope>
</reference>
<dbReference type="GO" id="GO:0003723">
    <property type="term" value="F:RNA binding"/>
    <property type="evidence" value="ECO:0007669"/>
    <property type="project" value="UniProtKB-KW"/>
</dbReference>
<feature type="region of interest" description="Disordered" evidence="6">
    <location>
        <begin position="152"/>
        <end position="207"/>
    </location>
</feature>
<keyword evidence="4" id="KW-0694">RNA-binding</keyword>
<dbReference type="GO" id="GO:0034462">
    <property type="term" value="P:small-subunit processome assembly"/>
    <property type="evidence" value="ECO:0007669"/>
    <property type="project" value="TreeGrafter"/>
</dbReference>
<dbReference type="InterPro" id="IPR000504">
    <property type="entry name" value="RRM_dom"/>
</dbReference>
<feature type="compositionally biased region" description="Basic and acidic residues" evidence="6">
    <location>
        <begin position="166"/>
        <end position="182"/>
    </location>
</feature>
<gene>
    <name evidence="8" type="ORF">BEMITA_LOCUS6425</name>
</gene>
<dbReference type="InterPro" id="IPR039119">
    <property type="entry name" value="ABT1/Esf2"/>
</dbReference>
<dbReference type="InterPro" id="IPR034353">
    <property type="entry name" value="ABT1/ESF2_RRM"/>
</dbReference>